<evidence type="ECO:0000259" key="4">
    <source>
        <dbReference type="Pfam" id="PF25888"/>
    </source>
</evidence>
<comment type="similarity">
    <text evidence="1">Belongs to the DnaB/DnaD family.</text>
</comment>
<evidence type="ECO:0000256" key="2">
    <source>
        <dbReference type="SAM" id="MobiDB-lite"/>
    </source>
</evidence>
<name>A0A0R2L424_9LACO</name>
<reference evidence="5 6" key="1">
    <citation type="journal article" date="2015" name="Genome Announc.">
        <title>Expanding the biotechnology potential of lactobacilli through comparative genomics of 213 strains and associated genera.</title>
        <authorList>
            <person name="Sun Z."/>
            <person name="Harris H.M."/>
            <person name="McCann A."/>
            <person name="Guo C."/>
            <person name="Argimon S."/>
            <person name="Zhang W."/>
            <person name="Yang X."/>
            <person name="Jeffery I.B."/>
            <person name="Cooney J.C."/>
            <person name="Kagawa T.F."/>
            <person name="Liu W."/>
            <person name="Song Y."/>
            <person name="Salvetti E."/>
            <person name="Wrobel A."/>
            <person name="Rasinkangas P."/>
            <person name="Parkhill J."/>
            <person name="Rea M.C."/>
            <person name="O'Sullivan O."/>
            <person name="Ritari J."/>
            <person name="Douillard F.P."/>
            <person name="Paul Ross R."/>
            <person name="Yang R."/>
            <person name="Briner A.E."/>
            <person name="Felis G.E."/>
            <person name="de Vos W.M."/>
            <person name="Barrangou R."/>
            <person name="Klaenhammer T.R."/>
            <person name="Caufield P.W."/>
            <person name="Cui Y."/>
            <person name="Zhang H."/>
            <person name="O'Toole P.W."/>
        </authorList>
    </citation>
    <scope>NUCLEOTIDE SEQUENCE [LARGE SCALE GENOMIC DNA]</scope>
    <source>
        <strain evidence="5 6">DSM 18001</strain>
    </source>
</reference>
<sequence>MNELAPNDSFIINCQRKASDLERKALVALYRPLLTSDAYSLISVLWELEEETVSLENQYRHVILLNWLGIDLPSIEDARGRLEALGLMQTLRKQVDNRSLFIYELQPPADPMKFFKDDTLSALLLGVIGEKEFYRLSHSFIKAASNHQDFYNVSKKINDYFQLGNNVINKSEAIEKVQNQLEDSNAVIEDEGINHNFDFKLLEQILSTSFVDHESLMNNQHLIMVEQTIYGINEMEMSQFIQAATSYQDNQIDENELKKKIAATFDSPVSGVQAKKTPNLMNVSDEKINYKQINNLTKQEQEVINATYAMAPIDFIRSLKESSGGFLTSAEERVISSLVNTGMIPVSVVNFLIYYLLVDQGNATLNKNLAEAIANSWIKNKVQTPVEALNFVRNRQNERKTKSYSKSKKIVQRETLPDWAKPDNEQSKKATKKADPNTTKKINEQLKKLRSRGREG</sequence>
<accession>A0A0R2L424</accession>
<keyword evidence="5" id="KW-0067">ATP-binding</keyword>
<organism evidence="5 6">
    <name type="scientific">Pediococcus stilesii</name>
    <dbReference type="NCBI Taxonomy" id="331679"/>
    <lineage>
        <taxon>Bacteria</taxon>
        <taxon>Bacillati</taxon>
        <taxon>Bacillota</taxon>
        <taxon>Bacilli</taxon>
        <taxon>Lactobacillales</taxon>
        <taxon>Lactobacillaceae</taxon>
        <taxon>Pediococcus</taxon>
    </lineage>
</organism>
<evidence type="ECO:0000256" key="1">
    <source>
        <dbReference type="ARBA" id="ARBA00093462"/>
    </source>
</evidence>
<feature type="domain" description="DnaB/C C-terminal" evidence="3">
    <location>
        <begin position="318"/>
        <end position="388"/>
    </location>
</feature>
<proteinExistence type="inferred from homology"/>
<comment type="caution">
    <text evidence="5">The sequence shown here is derived from an EMBL/GenBank/DDBJ whole genome shotgun (WGS) entry which is preliminary data.</text>
</comment>
<dbReference type="Pfam" id="PF07261">
    <property type="entry name" value="DnaB_2"/>
    <property type="match status" value="1"/>
</dbReference>
<dbReference type="PATRIC" id="fig|331679.3.peg.1309"/>
<dbReference type="InterPro" id="IPR058660">
    <property type="entry name" value="WHD_DnaB"/>
</dbReference>
<feature type="compositionally biased region" description="Basic and acidic residues" evidence="2">
    <location>
        <begin position="411"/>
        <end position="435"/>
    </location>
</feature>
<gene>
    <name evidence="5" type="ORF">IV81_GL001282</name>
</gene>
<feature type="compositionally biased region" description="Basic and acidic residues" evidence="2">
    <location>
        <begin position="441"/>
        <end position="456"/>
    </location>
</feature>
<dbReference type="RefSeq" id="WP_057802038.1">
    <property type="nucleotide sequence ID" value="NZ_JQBX01000004.1"/>
</dbReference>
<dbReference type="Proteomes" id="UP000051859">
    <property type="component" value="Unassembled WGS sequence"/>
</dbReference>
<keyword evidence="5" id="KW-0347">Helicase</keyword>
<dbReference type="STRING" id="331679.IV81_GL001282"/>
<feature type="domain" description="Replicative helicase loading/DNA remodeling protein DnaB N-terminal winged helix" evidence="4">
    <location>
        <begin position="6"/>
        <end position="262"/>
    </location>
</feature>
<dbReference type="AlphaFoldDB" id="A0A0R2L424"/>
<keyword evidence="5" id="KW-0547">Nucleotide-binding</keyword>
<feature type="region of interest" description="Disordered" evidence="2">
    <location>
        <begin position="397"/>
        <end position="456"/>
    </location>
</feature>
<dbReference type="InterPro" id="IPR006343">
    <property type="entry name" value="DnaB/C_C"/>
</dbReference>
<dbReference type="Pfam" id="PF25888">
    <property type="entry name" value="WHD_DnaB"/>
    <property type="match status" value="1"/>
</dbReference>
<evidence type="ECO:0000259" key="3">
    <source>
        <dbReference type="Pfam" id="PF07261"/>
    </source>
</evidence>
<dbReference type="EMBL" id="JQBX01000004">
    <property type="protein sequence ID" value="KRN94645.1"/>
    <property type="molecule type" value="Genomic_DNA"/>
</dbReference>
<evidence type="ECO:0000313" key="5">
    <source>
        <dbReference type="EMBL" id="KRN94645.1"/>
    </source>
</evidence>
<keyword evidence="5" id="KW-0378">Hydrolase</keyword>
<keyword evidence="6" id="KW-1185">Reference proteome</keyword>
<dbReference type="GO" id="GO:0004386">
    <property type="term" value="F:helicase activity"/>
    <property type="evidence" value="ECO:0007669"/>
    <property type="project" value="UniProtKB-KW"/>
</dbReference>
<protein>
    <submittedName>
        <fullName evidence="5">Replicative DNA helicase loader DnaB</fullName>
    </submittedName>
</protein>
<evidence type="ECO:0000313" key="6">
    <source>
        <dbReference type="Proteomes" id="UP000051859"/>
    </source>
</evidence>